<keyword evidence="1" id="KW-0732">Signal</keyword>
<feature type="compositionally biased region" description="Polar residues" evidence="2">
    <location>
        <begin position="253"/>
        <end position="265"/>
    </location>
</feature>
<dbReference type="AlphaFoldDB" id="A0A4Q4KKV2"/>
<evidence type="ECO:0000256" key="2">
    <source>
        <dbReference type="SAM" id="MobiDB-lite"/>
    </source>
</evidence>
<evidence type="ECO:0000313" key="3">
    <source>
        <dbReference type="EMBL" id="RYM33520.1"/>
    </source>
</evidence>
<dbReference type="PANTHER" id="PTHR36220">
    <property type="entry name" value="UNNAMED PRODUCT"/>
    <property type="match status" value="1"/>
</dbReference>
<sequence>MKTILLIFFTSFFFTGIQYAQNLGLDQKGSNIIGEFPDDKSGWSISMPDLNTVAIGAYRNSSYSGHVRIHKWNGTTWTQKGQDIDGEAAGDESGRSVSMPDVNTVAIGAYLNDGNGADAGHVRIYEWNVTAWTQKGQDIDGEATGDESGWSVSMPDANTVAIVASNNDGVNGVSSGHVRIYKWNGSSWVQKGIDIDGEGANDGFRMSVSMPNNNTVAIGTRHNDGGGFASGHVRIYEWNGTAWMQKGQDLDGESSNDQSGASVSMPNENTVAIGAPRNSENGNIAGHVRIYEWNGTTWTQKGMDIDGESAGDQSGESVSMPDANTIAIGARLNNGNGNGTFAGHVRVYHWNGASWVQKGIDI</sequence>
<evidence type="ECO:0000313" key="4">
    <source>
        <dbReference type="Proteomes" id="UP000293952"/>
    </source>
</evidence>
<accession>A0A4Q4KKV2</accession>
<reference evidence="3 4" key="1">
    <citation type="submission" date="2019-02" db="EMBL/GenBank/DDBJ databases">
        <title>Genome sequence of the sea-ice species Brumimicrobium glaciale.</title>
        <authorList>
            <person name="Bowman J.P."/>
        </authorList>
    </citation>
    <scope>NUCLEOTIDE SEQUENCE [LARGE SCALE GENOMIC DNA]</scope>
    <source>
        <strain evidence="3 4">IC156</strain>
    </source>
</reference>
<dbReference type="InterPro" id="IPR011043">
    <property type="entry name" value="Gal_Oxase/kelch_b-propeller"/>
</dbReference>
<keyword evidence="4" id="KW-1185">Reference proteome</keyword>
<dbReference type="Proteomes" id="UP000293952">
    <property type="component" value="Unassembled WGS sequence"/>
</dbReference>
<dbReference type="EMBL" id="SETE01000004">
    <property type="protein sequence ID" value="RYM33520.1"/>
    <property type="molecule type" value="Genomic_DNA"/>
</dbReference>
<dbReference type="InterPro" id="IPR013517">
    <property type="entry name" value="FG-GAP"/>
</dbReference>
<proteinExistence type="predicted"/>
<evidence type="ECO:0000256" key="1">
    <source>
        <dbReference type="ARBA" id="ARBA00022729"/>
    </source>
</evidence>
<dbReference type="OrthoDB" id="1403372at2"/>
<name>A0A4Q4KKV2_9FLAO</name>
<gene>
    <name evidence="3" type="ORF">ERX46_11315</name>
</gene>
<dbReference type="Gene3D" id="2.130.10.130">
    <property type="entry name" value="Integrin alpha, N-terminal"/>
    <property type="match status" value="2"/>
</dbReference>
<dbReference type="InterPro" id="IPR028994">
    <property type="entry name" value="Integrin_alpha_N"/>
</dbReference>
<dbReference type="RefSeq" id="WP_130093980.1">
    <property type="nucleotide sequence ID" value="NZ_SETE01000004.1"/>
</dbReference>
<dbReference type="SUPFAM" id="SSF50965">
    <property type="entry name" value="Galactose oxidase, central domain"/>
    <property type="match status" value="1"/>
</dbReference>
<comment type="caution">
    <text evidence="3">The sequence shown here is derived from an EMBL/GenBank/DDBJ whole genome shotgun (WGS) entry which is preliminary data.</text>
</comment>
<feature type="region of interest" description="Disordered" evidence="2">
    <location>
        <begin position="246"/>
        <end position="265"/>
    </location>
</feature>
<dbReference type="Pfam" id="PF14312">
    <property type="entry name" value="FG-GAP_2"/>
    <property type="match status" value="1"/>
</dbReference>
<protein>
    <submittedName>
        <fullName evidence="3">Uncharacterized protein</fullName>
    </submittedName>
</protein>
<dbReference type="PANTHER" id="PTHR36220:SF1">
    <property type="entry name" value="GAMMA TUBULIN COMPLEX COMPONENT C-TERMINAL DOMAIN-CONTAINING PROTEIN"/>
    <property type="match status" value="1"/>
</dbReference>
<organism evidence="3 4">
    <name type="scientific">Brumimicrobium glaciale</name>
    <dbReference type="NCBI Taxonomy" id="200475"/>
    <lineage>
        <taxon>Bacteria</taxon>
        <taxon>Pseudomonadati</taxon>
        <taxon>Bacteroidota</taxon>
        <taxon>Flavobacteriia</taxon>
        <taxon>Flavobacteriales</taxon>
        <taxon>Crocinitomicaceae</taxon>
        <taxon>Brumimicrobium</taxon>
    </lineage>
</organism>